<dbReference type="EMBL" id="MCFE01000674">
    <property type="protein sequence ID" value="ORX82356.1"/>
    <property type="molecule type" value="Genomic_DNA"/>
</dbReference>
<dbReference type="SUPFAM" id="SSF47113">
    <property type="entry name" value="Histone-fold"/>
    <property type="match status" value="1"/>
</dbReference>
<evidence type="ECO:0000313" key="8">
    <source>
        <dbReference type="Proteomes" id="UP000193498"/>
    </source>
</evidence>
<dbReference type="InterPro" id="IPR003195">
    <property type="entry name" value="TFIID_TAF13"/>
</dbReference>
<evidence type="ECO:0000313" key="7">
    <source>
        <dbReference type="EMBL" id="ORX82356.1"/>
    </source>
</evidence>
<evidence type="ECO:0000256" key="3">
    <source>
        <dbReference type="ARBA" id="ARBA00023163"/>
    </source>
</evidence>
<dbReference type="FunCoup" id="A0A1Y1XAA2">
    <property type="interactions" value="131"/>
</dbReference>
<comment type="subcellular location">
    <subcellularLocation>
        <location evidence="1">Nucleus</location>
    </subcellularLocation>
</comment>
<dbReference type="OrthoDB" id="10266074at2759"/>
<dbReference type="PANTHER" id="PTHR11380">
    <property type="entry name" value="TRANSCRIPTION INITIATION FACTOR TFIID/SUPT3-RELATED"/>
    <property type="match status" value="1"/>
</dbReference>
<evidence type="ECO:0000256" key="4">
    <source>
        <dbReference type="ARBA" id="ARBA00023242"/>
    </source>
</evidence>
<evidence type="ECO:0000256" key="2">
    <source>
        <dbReference type="ARBA" id="ARBA00023015"/>
    </source>
</evidence>
<proteinExistence type="inferred from homology"/>
<comment type="caution">
    <text evidence="7">The sequence shown here is derived from an EMBL/GenBank/DDBJ whole genome shotgun (WGS) entry which is preliminary data.</text>
</comment>
<dbReference type="GO" id="GO:0005669">
    <property type="term" value="C:transcription factor TFIID complex"/>
    <property type="evidence" value="ECO:0007669"/>
    <property type="project" value="TreeGrafter"/>
</dbReference>
<evidence type="ECO:0000256" key="1">
    <source>
        <dbReference type="ARBA" id="ARBA00004123"/>
    </source>
</evidence>
<dbReference type="Pfam" id="PF02269">
    <property type="entry name" value="TFIID-18kDa"/>
    <property type="match status" value="1"/>
</dbReference>
<keyword evidence="2" id="KW-0805">Transcription regulation</keyword>
<dbReference type="AlphaFoldDB" id="A0A1Y1XAA2"/>
<keyword evidence="8" id="KW-1185">Reference proteome</keyword>
<dbReference type="GO" id="GO:0046982">
    <property type="term" value="F:protein heterodimerization activity"/>
    <property type="evidence" value="ECO:0007669"/>
    <property type="project" value="InterPro"/>
</dbReference>
<dbReference type="Proteomes" id="UP000193498">
    <property type="component" value="Unassembled WGS sequence"/>
</dbReference>
<organism evidence="7 8">
    <name type="scientific">Basidiobolus meristosporus CBS 931.73</name>
    <dbReference type="NCBI Taxonomy" id="1314790"/>
    <lineage>
        <taxon>Eukaryota</taxon>
        <taxon>Fungi</taxon>
        <taxon>Fungi incertae sedis</taxon>
        <taxon>Zoopagomycota</taxon>
        <taxon>Entomophthoromycotina</taxon>
        <taxon>Basidiobolomycetes</taxon>
        <taxon>Basidiobolales</taxon>
        <taxon>Basidiobolaceae</taxon>
        <taxon>Basidiobolus</taxon>
    </lineage>
</organism>
<name>A0A1Y1XAA2_9FUNG</name>
<keyword evidence="4" id="KW-0539">Nucleus</keyword>
<keyword evidence="3" id="KW-0804">Transcription</keyword>
<dbReference type="InParanoid" id="A0A1Y1XAA2"/>
<dbReference type="Gene3D" id="1.10.20.10">
    <property type="entry name" value="Histone, subunit A"/>
    <property type="match status" value="1"/>
</dbReference>
<dbReference type="CDD" id="cd07978">
    <property type="entry name" value="HFD_TAF13"/>
    <property type="match status" value="1"/>
</dbReference>
<comment type="similarity">
    <text evidence="5">Belongs to the TAF13 family.</text>
</comment>
<protein>
    <recommendedName>
        <fullName evidence="6">Transcription initiation factor TFIID subunit 13</fullName>
    </recommendedName>
</protein>
<dbReference type="PANTHER" id="PTHR11380:SF5">
    <property type="entry name" value="TRANSCRIPTION INITIATION FACTOR TFIID SUBUNIT 13"/>
    <property type="match status" value="1"/>
</dbReference>
<evidence type="ECO:0000256" key="5">
    <source>
        <dbReference type="ARBA" id="ARBA00038392"/>
    </source>
</evidence>
<sequence length="117" mass="13619">MELKPKTGNKKRLFTKELRLLMYGFGDVPNPSADTVNVMEDLVIEYITGMCLQAAKVADRRGKVKVEDFKFALRKDPKKLTRVEELLYMSEDIRRAKQLFDKDELEKPGKKESDDMF</sequence>
<dbReference type="GO" id="GO:0051123">
    <property type="term" value="P:RNA polymerase II preinitiation complex assembly"/>
    <property type="evidence" value="ECO:0007669"/>
    <property type="project" value="TreeGrafter"/>
</dbReference>
<accession>A0A1Y1XAA2</accession>
<gene>
    <name evidence="7" type="ORF">K493DRAFT_292372</name>
</gene>
<dbReference type="STRING" id="1314790.A0A1Y1XAA2"/>
<dbReference type="InterPro" id="IPR009072">
    <property type="entry name" value="Histone-fold"/>
</dbReference>
<reference evidence="7 8" key="1">
    <citation type="submission" date="2016-07" db="EMBL/GenBank/DDBJ databases">
        <title>Pervasive Adenine N6-methylation of Active Genes in Fungi.</title>
        <authorList>
            <consortium name="DOE Joint Genome Institute"/>
            <person name="Mondo S.J."/>
            <person name="Dannebaum R.O."/>
            <person name="Kuo R.C."/>
            <person name="Labutti K."/>
            <person name="Haridas S."/>
            <person name="Kuo A."/>
            <person name="Salamov A."/>
            <person name="Ahrendt S.R."/>
            <person name="Lipzen A."/>
            <person name="Sullivan W."/>
            <person name="Andreopoulos W.B."/>
            <person name="Clum A."/>
            <person name="Lindquist E."/>
            <person name="Daum C."/>
            <person name="Ramamoorthy G.K."/>
            <person name="Gryganskyi A."/>
            <person name="Culley D."/>
            <person name="Magnuson J.K."/>
            <person name="James T.Y."/>
            <person name="O'Malley M.A."/>
            <person name="Stajich J.E."/>
            <person name="Spatafora J.W."/>
            <person name="Visel A."/>
            <person name="Grigoriev I.V."/>
        </authorList>
    </citation>
    <scope>NUCLEOTIDE SEQUENCE [LARGE SCALE GENOMIC DNA]</scope>
    <source>
        <strain evidence="7 8">CBS 931.73</strain>
    </source>
</reference>
<evidence type="ECO:0000256" key="6">
    <source>
        <dbReference type="ARBA" id="ARBA00040136"/>
    </source>
</evidence>